<dbReference type="AlphaFoldDB" id="A0A6M3L1B3"/>
<evidence type="ECO:0000313" key="1">
    <source>
        <dbReference type="EMBL" id="QJA88306.1"/>
    </source>
</evidence>
<gene>
    <name evidence="1" type="ORF">MM415B02787_0011</name>
</gene>
<dbReference type="EMBL" id="MT142769">
    <property type="protein sequence ID" value="QJA88306.1"/>
    <property type="molecule type" value="Genomic_DNA"/>
</dbReference>
<name>A0A6M3L1B3_9ZZZZ</name>
<accession>A0A6M3L1B3</accession>
<proteinExistence type="predicted"/>
<reference evidence="1" key="1">
    <citation type="submission" date="2020-03" db="EMBL/GenBank/DDBJ databases">
        <title>The deep terrestrial virosphere.</title>
        <authorList>
            <person name="Holmfeldt K."/>
            <person name="Nilsson E."/>
            <person name="Simone D."/>
            <person name="Lopez-Fernandez M."/>
            <person name="Wu X."/>
            <person name="de Brujin I."/>
            <person name="Lundin D."/>
            <person name="Andersson A."/>
            <person name="Bertilsson S."/>
            <person name="Dopson M."/>
        </authorList>
    </citation>
    <scope>NUCLEOTIDE SEQUENCE</scope>
    <source>
        <strain evidence="1">MM415B02787</strain>
    </source>
</reference>
<protein>
    <submittedName>
        <fullName evidence="1">Uncharacterized protein</fullName>
    </submittedName>
</protein>
<organism evidence="1">
    <name type="scientific">viral metagenome</name>
    <dbReference type="NCBI Taxonomy" id="1070528"/>
    <lineage>
        <taxon>unclassified sequences</taxon>
        <taxon>metagenomes</taxon>
        <taxon>organismal metagenomes</taxon>
    </lineage>
</organism>
<sequence>MDSNFESPEERALRMAKGSVKEGWELTLEKGTFAIEHCDKAITMMEFIEAKKYLMMTLVGALPLRIDNCPFCLLRPALTNESCKACEYSIEHRACLESDSVYRKIVAAKDHLLSELSKYGFNELKKNEGEV</sequence>